<accession>A0ACC3ZCW8</accession>
<evidence type="ECO:0000313" key="1">
    <source>
        <dbReference type="EMBL" id="KAL0941941.1"/>
    </source>
</evidence>
<proteinExistence type="predicted"/>
<keyword evidence="2" id="KW-1185">Reference proteome</keyword>
<gene>
    <name evidence="1" type="ORF">CTRU02_204704</name>
</gene>
<evidence type="ECO:0000313" key="2">
    <source>
        <dbReference type="Proteomes" id="UP000805649"/>
    </source>
</evidence>
<protein>
    <submittedName>
        <fullName evidence="1">Uncharacterized protein</fullName>
    </submittedName>
</protein>
<dbReference type="Proteomes" id="UP000805649">
    <property type="component" value="Unassembled WGS sequence"/>
</dbReference>
<comment type="caution">
    <text evidence="1">The sequence shown here is derived from an EMBL/GenBank/DDBJ whole genome shotgun (WGS) entry which is preliminary data.</text>
</comment>
<organism evidence="1 2">
    <name type="scientific">Colletotrichum truncatum</name>
    <name type="common">Anthracnose fungus</name>
    <name type="synonym">Colletotrichum capsici</name>
    <dbReference type="NCBI Taxonomy" id="5467"/>
    <lineage>
        <taxon>Eukaryota</taxon>
        <taxon>Fungi</taxon>
        <taxon>Dikarya</taxon>
        <taxon>Ascomycota</taxon>
        <taxon>Pezizomycotina</taxon>
        <taxon>Sordariomycetes</taxon>
        <taxon>Hypocreomycetidae</taxon>
        <taxon>Glomerellales</taxon>
        <taxon>Glomerellaceae</taxon>
        <taxon>Colletotrichum</taxon>
        <taxon>Colletotrichum truncatum species complex</taxon>
    </lineage>
</organism>
<dbReference type="EMBL" id="VUJX02000002">
    <property type="protein sequence ID" value="KAL0941941.1"/>
    <property type="molecule type" value="Genomic_DNA"/>
</dbReference>
<sequence length="105" mass="11554">MKFSITAMAVAIPSTLACLTFSGYTIGDSVKAAYILDDGRDVCDAVWGVGNTGNSWLITCQPGYALEFRKDGRWVGYDTPHGRFTWDQDVNGPSSGFSWNIRKFC</sequence>
<reference evidence="1 2" key="1">
    <citation type="journal article" date="2020" name="Phytopathology">
        <title>Genome Sequence Resources of Colletotrichum truncatum, C. plurivorum, C. musicola, and C. sojae: Four Species Pathogenic to Soybean (Glycine max).</title>
        <authorList>
            <person name="Rogerio F."/>
            <person name="Boufleur T.R."/>
            <person name="Ciampi-Guillardi M."/>
            <person name="Sukno S.A."/>
            <person name="Thon M.R."/>
            <person name="Massola Junior N.S."/>
            <person name="Baroncelli R."/>
        </authorList>
    </citation>
    <scope>NUCLEOTIDE SEQUENCE [LARGE SCALE GENOMIC DNA]</scope>
    <source>
        <strain evidence="1 2">CMES1059</strain>
    </source>
</reference>
<name>A0ACC3ZCW8_COLTU</name>